<dbReference type="EMBL" id="VCGU01000003">
    <property type="protein sequence ID" value="TRY77771.1"/>
    <property type="molecule type" value="Genomic_DNA"/>
</dbReference>
<evidence type="ECO:0000313" key="3">
    <source>
        <dbReference type="Proteomes" id="UP000318571"/>
    </source>
</evidence>
<comment type="caution">
    <text evidence="2">The sequence shown here is derived from an EMBL/GenBank/DDBJ whole genome shotgun (WGS) entry which is preliminary data.</text>
</comment>
<dbReference type="AlphaFoldDB" id="A0A553PJA7"/>
<gene>
    <name evidence="2" type="ORF">TCAL_08506</name>
</gene>
<dbReference type="SUPFAM" id="SSF49723">
    <property type="entry name" value="Lipase/lipooxygenase domain (PLAT/LH2 domain)"/>
    <property type="match status" value="1"/>
</dbReference>
<feature type="signal peptide" evidence="1">
    <location>
        <begin position="1"/>
        <end position="18"/>
    </location>
</feature>
<organism evidence="2 3">
    <name type="scientific">Tigriopus californicus</name>
    <name type="common">Marine copepod</name>
    <dbReference type="NCBI Taxonomy" id="6832"/>
    <lineage>
        <taxon>Eukaryota</taxon>
        <taxon>Metazoa</taxon>
        <taxon>Ecdysozoa</taxon>
        <taxon>Arthropoda</taxon>
        <taxon>Crustacea</taxon>
        <taxon>Multicrustacea</taxon>
        <taxon>Hexanauplia</taxon>
        <taxon>Copepoda</taxon>
        <taxon>Harpacticoida</taxon>
        <taxon>Harpacticidae</taxon>
        <taxon>Tigriopus</taxon>
    </lineage>
</organism>
<reference evidence="2 3" key="1">
    <citation type="journal article" date="2018" name="Nat. Ecol. Evol.">
        <title>Genomic signatures of mitonuclear coevolution across populations of Tigriopus californicus.</title>
        <authorList>
            <person name="Barreto F.S."/>
            <person name="Watson E.T."/>
            <person name="Lima T.G."/>
            <person name="Willett C.S."/>
            <person name="Edmands S."/>
            <person name="Li W."/>
            <person name="Burton R.S."/>
        </authorList>
    </citation>
    <scope>NUCLEOTIDE SEQUENCE [LARGE SCALE GENOMIC DNA]</scope>
    <source>
        <strain evidence="2 3">San Diego</strain>
    </source>
</reference>
<evidence type="ECO:0000256" key="1">
    <source>
        <dbReference type="SAM" id="SignalP"/>
    </source>
</evidence>
<sequence>MNTQVVLILFVLFALTSGQNLREIHLKTNQDDASDVGGESGISVEMVNLDFQQCEVGSLDNSVDNYNPNEVDVFHDEQLGACAGFPMPQGKLPILKLRHVGSDGWQGDWIRFLLDDGTYLECPVNAWLDDDQVVNIKCHGEQT</sequence>
<proteinExistence type="predicted"/>
<protein>
    <recommendedName>
        <fullName evidence="4">SRCR domain-containing protein</fullName>
    </recommendedName>
</protein>
<keyword evidence="1" id="KW-0732">Signal</keyword>
<evidence type="ECO:0000313" key="2">
    <source>
        <dbReference type="EMBL" id="TRY77771.1"/>
    </source>
</evidence>
<keyword evidence="3" id="KW-1185">Reference proteome</keyword>
<dbReference type="InterPro" id="IPR036392">
    <property type="entry name" value="PLAT/LH2_dom_sf"/>
</dbReference>
<evidence type="ECO:0008006" key="4">
    <source>
        <dbReference type="Google" id="ProtNLM"/>
    </source>
</evidence>
<accession>A0A553PJA7</accession>
<feature type="chain" id="PRO_5022131078" description="SRCR domain-containing protein" evidence="1">
    <location>
        <begin position="19"/>
        <end position="143"/>
    </location>
</feature>
<dbReference type="Proteomes" id="UP000318571">
    <property type="component" value="Chromosome 11"/>
</dbReference>
<name>A0A553PJA7_TIGCA</name>